<dbReference type="Proteomes" id="UP000475214">
    <property type="component" value="Unassembled WGS sequence"/>
</dbReference>
<dbReference type="AlphaFoldDB" id="A0A6L9S171"/>
<evidence type="ECO:0000256" key="2">
    <source>
        <dbReference type="SAM" id="SignalP"/>
    </source>
</evidence>
<dbReference type="EMBL" id="JAAGOA010000001">
    <property type="protein sequence ID" value="NED98728.1"/>
    <property type="molecule type" value="Genomic_DNA"/>
</dbReference>
<gene>
    <name evidence="3" type="ORF">G1H10_00930</name>
</gene>
<feature type="chain" id="PRO_5026828099" evidence="2">
    <location>
        <begin position="24"/>
        <end position="434"/>
    </location>
</feature>
<comment type="caution">
    <text evidence="3">The sequence shown here is derived from an EMBL/GenBank/DDBJ whole genome shotgun (WGS) entry which is preliminary data.</text>
</comment>
<evidence type="ECO:0000313" key="3">
    <source>
        <dbReference type="EMBL" id="NED98728.1"/>
    </source>
</evidence>
<protein>
    <submittedName>
        <fullName evidence="3">Carbohydrate ABC transporter substrate-binding protein</fullName>
    </submittedName>
</protein>
<sequence>MKTSTKFAIASVAAGALLLTACGDDSDDDGDNTSGGGGAGGGEESVESSGTLSFYTDKAAWEPQFDRVSEVSEDEIGFDLDFTGYSDSDAYTAFIKQSFRTDEKPTLFTWHTGDKLGELVDEGLVAPTSEIWSEAISNGDIPADLEQYYTYDGEQYCVPLHVSYWVMYYNTHVFDEHGLQPPQTWDDLINIADTLAAEGVPAFYQTNILFSFVWFQTLLAGSDPDLYEALATGEASYTDPGVVAAMEQWREMMEAGYFSDPGAADDPQVLLNNGDVAMLNFGTFFTGALNELGMVSGEDYDLFVIPNVDPSLEQTSLIVESGPLCAAEEADDRAEALNYFDWWVTADAQSAWADARGDVSFNPGAEVNDERLADLGEQAGSDDVRLIERYFEATPPSVLTVALDEFGAFVTNPGDPMPHLEAIQAEAEAHWANQ</sequence>
<dbReference type="SUPFAM" id="SSF53850">
    <property type="entry name" value="Periplasmic binding protein-like II"/>
    <property type="match status" value="1"/>
</dbReference>
<dbReference type="PROSITE" id="PS51257">
    <property type="entry name" value="PROKAR_LIPOPROTEIN"/>
    <property type="match status" value="1"/>
</dbReference>
<dbReference type="RefSeq" id="WP_163731325.1">
    <property type="nucleotide sequence ID" value="NZ_JAAGOA010000001.1"/>
</dbReference>
<feature type="compositionally biased region" description="Gly residues" evidence="1">
    <location>
        <begin position="33"/>
        <end position="43"/>
    </location>
</feature>
<dbReference type="PANTHER" id="PTHR43649:SF14">
    <property type="entry name" value="BLR3389 PROTEIN"/>
    <property type="match status" value="1"/>
</dbReference>
<organism evidence="3 4">
    <name type="scientific">Phytoactinopolyspora halotolerans</name>
    <dbReference type="NCBI Taxonomy" id="1981512"/>
    <lineage>
        <taxon>Bacteria</taxon>
        <taxon>Bacillati</taxon>
        <taxon>Actinomycetota</taxon>
        <taxon>Actinomycetes</taxon>
        <taxon>Jiangellales</taxon>
        <taxon>Jiangellaceae</taxon>
        <taxon>Phytoactinopolyspora</taxon>
    </lineage>
</organism>
<name>A0A6L9S171_9ACTN</name>
<dbReference type="InterPro" id="IPR006059">
    <property type="entry name" value="SBP"/>
</dbReference>
<reference evidence="3 4" key="1">
    <citation type="submission" date="2020-02" db="EMBL/GenBank/DDBJ databases">
        <authorList>
            <person name="Li X.-J."/>
            <person name="Han X.-M."/>
        </authorList>
    </citation>
    <scope>NUCLEOTIDE SEQUENCE [LARGE SCALE GENOMIC DNA]</scope>
    <source>
        <strain evidence="3 4">CCTCC AB 2017055</strain>
    </source>
</reference>
<keyword evidence="4" id="KW-1185">Reference proteome</keyword>
<dbReference type="PANTHER" id="PTHR43649">
    <property type="entry name" value="ARABINOSE-BINDING PROTEIN-RELATED"/>
    <property type="match status" value="1"/>
</dbReference>
<proteinExistence type="predicted"/>
<feature type="signal peptide" evidence="2">
    <location>
        <begin position="1"/>
        <end position="23"/>
    </location>
</feature>
<dbReference type="Gene3D" id="3.40.190.10">
    <property type="entry name" value="Periplasmic binding protein-like II"/>
    <property type="match status" value="2"/>
</dbReference>
<evidence type="ECO:0000313" key="4">
    <source>
        <dbReference type="Proteomes" id="UP000475214"/>
    </source>
</evidence>
<dbReference type="InterPro" id="IPR050490">
    <property type="entry name" value="Bact_solute-bd_prot1"/>
</dbReference>
<accession>A0A6L9S171</accession>
<evidence type="ECO:0000256" key="1">
    <source>
        <dbReference type="SAM" id="MobiDB-lite"/>
    </source>
</evidence>
<feature type="region of interest" description="Disordered" evidence="1">
    <location>
        <begin position="24"/>
        <end position="48"/>
    </location>
</feature>
<dbReference type="Pfam" id="PF13416">
    <property type="entry name" value="SBP_bac_8"/>
    <property type="match status" value="1"/>
</dbReference>
<keyword evidence="2" id="KW-0732">Signal</keyword>